<protein>
    <submittedName>
        <fullName evidence="2">Uncharacterized protein</fullName>
    </submittedName>
</protein>
<gene>
    <name evidence="2" type="ORF">AVEN_235552_1</name>
</gene>
<feature type="region of interest" description="Disordered" evidence="1">
    <location>
        <begin position="60"/>
        <end position="81"/>
    </location>
</feature>
<comment type="caution">
    <text evidence="2">The sequence shown here is derived from an EMBL/GenBank/DDBJ whole genome shotgun (WGS) entry which is preliminary data.</text>
</comment>
<keyword evidence="3" id="KW-1185">Reference proteome</keyword>
<reference evidence="2 3" key="1">
    <citation type="journal article" date="2019" name="Sci. Rep.">
        <title>Orb-weaving spider Araneus ventricosus genome elucidates the spidroin gene catalogue.</title>
        <authorList>
            <person name="Kono N."/>
            <person name="Nakamura H."/>
            <person name="Ohtoshi R."/>
            <person name="Moran D.A.P."/>
            <person name="Shinohara A."/>
            <person name="Yoshida Y."/>
            <person name="Fujiwara M."/>
            <person name="Mori M."/>
            <person name="Tomita M."/>
            <person name="Arakawa K."/>
        </authorList>
    </citation>
    <scope>NUCLEOTIDE SEQUENCE [LARGE SCALE GENOMIC DNA]</scope>
</reference>
<accession>A0A4Y2ITX9</accession>
<dbReference type="AlphaFoldDB" id="A0A4Y2ITX9"/>
<evidence type="ECO:0000256" key="1">
    <source>
        <dbReference type="SAM" id="MobiDB-lite"/>
    </source>
</evidence>
<dbReference type="EMBL" id="BGPR01002923">
    <property type="protein sequence ID" value="GBM81095.1"/>
    <property type="molecule type" value="Genomic_DNA"/>
</dbReference>
<evidence type="ECO:0000313" key="3">
    <source>
        <dbReference type="Proteomes" id="UP000499080"/>
    </source>
</evidence>
<organism evidence="2 3">
    <name type="scientific">Araneus ventricosus</name>
    <name type="common">Orbweaver spider</name>
    <name type="synonym">Epeira ventricosa</name>
    <dbReference type="NCBI Taxonomy" id="182803"/>
    <lineage>
        <taxon>Eukaryota</taxon>
        <taxon>Metazoa</taxon>
        <taxon>Ecdysozoa</taxon>
        <taxon>Arthropoda</taxon>
        <taxon>Chelicerata</taxon>
        <taxon>Arachnida</taxon>
        <taxon>Araneae</taxon>
        <taxon>Araneomorphae</taxon>
        <taxon>Entelegynae</taxon>
        <taxon>Araneoidea</taxon>
        <taxon>Araneidae</taxon>
        <taxon>Araneus</taxon>
    </lineage>
</organism>
<name>A0A4Y2ITX9_ARAVE</name>
<evidence type="ECO:0000313" key="2">
    <source>
        <dbReference type="EMBL" id="GBM81095.1"/>
    </source>
</evidence>
<sequence length="81" mass="8776">MLCRNSASTDYGLQRVGITGRDATEAERTPSGVEKKTNLNSNDSARFIFLTSSFPDVNPNENVCSEEDPVASKAQCSPDSF</sequence>
<dbReference type="Proteomes" id="UP000499080">
    <property type="component" value="Unassembled WGS sequence"/>
</dbReference>
<proteinExistence type="predicted"/>